<dbReference type="Proteomes" id="UP000044602">
    <property type="component" value="Unassembled WGS sequence"/>
</dbReference>
<reference evidence="12 13" key="1">
    <citation type="submission" date="2015-05" db="EMBL/GenBank/DDBJ databases">
        <authorList>
            <person name="Fogelqvist Johan"/>
        </authorList>
    </citation>
    <scope>NUCLEOTIDE SEQUENCE [LARGE SCALE GENOMIC DNA]</scope>
    <source>
        <strain evidence="10">VL1</strain>
        <strain evidence="11">VL2</strain>
    </source>
</reference>
<sequence>ANAVSSNISDIMSSEKEPRNNETVLVVDDQDSTESLSKAQASRLLLKTDLVVMPLAILSMTLAFLDKNALGYAAVFGLREDNNLVGQQYSWLSSIFYFGYLAMEFPNLWLMTKLPIGKYVGVCLVLWGASLCFMASCHNFAGLATIRFLLGVFEAALLPCMMIVNSMWYRKEEQPLRTAFWYNTFAGVFGGILSYAIGQIDGSLATWKYIFIIYGAVTVLAGGLVFFALPDTPSKAWFFNETEKKLALVRLAENQTGIDSHKTFSAKQILKTLRDPKCYCIWACAFGYAIANAGVTNFNPLIIAGYGFSRTKTVLMATPQAAVAMVSGAILTAITFWVPNVRCIFWIFSSLVGMAGAVMVHSLDAATQRNASLAGVYLMGFYNVPWVFMLSLSSSNTAGATKKSFMGISIAVVYAVGNIVGPQFYLQRQALHYPLGIGSMLCAFALMAFAGISYYFLCIAENKRRDSKYGKPQDDLQIGLEADRTDSTDLENHNFRYTY</sequence>
<feature type="transmembrane region" description="Helical" evidence="8">
    <location>
        <begin position="209"/>
        <end position="229"/>
    </location>
</feature>
<evidence type="ECO:0000256" key="3">
    <source>
        <dbReference type="ARBA" id="ARBA00022692"/>
    </source>
</evidence>
<evidence type="ECO:0000256" key="7">
    <source>
        <dbReference type="SAM" id="MobiDB-lite"/>
    </source>
</evidence>
<feature type="non-terminal residue" evidence="11">
    <location>
        <position position="1"/>
    </location>
</feature>
<comment type="subcellular location">
    <subcellularLocation>
        <location evidence="1">Membrane</location>
        <topology evidence="1">Multi-pass membrane protein</topology>
    </subcellularLocation>
</comment>
<feature type="transmembrane region" description="Helical" evidence="8">
    <location>
        <begin position="148"/>
        <end position="168"/>
    </location>
</feature>
<evidence type="ECO:0000313" key="10">
    <source>
        <dbReference type="EMBL" id="CRK13233.1"/>
    </source>
</evidence>
<feature type="compositionally biased region" description="Polar residues" evidence="7">
    <location>
        <begin position="1"/>
        <end position="12"/>
    </location>
</feature>
<evidence type="ECO:0000256" key="4">
    <source>
        <dbReference type="ARBA" id="ARBA00022989"/>
    </source>
</evidence>
<feature type="transmembrane region" description="Helical" evidence="8">
    <location>
        <begin position="405"/>
        <end position="425"/>
    </location>
</feature>
<feature type="transmembrane region" description="Helical" evidence="8">
    <location>
        <begin position="375"/>
        <end position="393"/>
    </location>
</feature>
<feature type="transmembrane region" description="Helical" evidence="8">
    <location>
        <begin position="344"/>
        <end position="363"/>
    </location>
</feature>
<gene>
    <name evidence="10" type="ORF">BN1708_002589</name>
    <name evidence="11" type="ORF">BN1723_013909</name>
</gene>
<dbReference type="FunFam" id="1.20.1250.20:FF:000064">
    <property type="entry name" value="MFS allantoate transporter"/>
    <property type="match status" value="1"/>
</dbReference>
<keyword evidence="4 8" id="KW-1133">Transmembrane helix</keyword>
<dbReference type="Pfam" id="PF07690">
    <property type="entry name" value="MFS_1"/>
    <property type="match status" value="1"/>
</dbReference>
<feature type="transmembrane region" description="Helical" evidence="8">
    <location>
        <begin position="180"/>
        <end position="197"/>
    </location>
</feature>
<evidence type="ECO:0000256" key="2">
    <source>
        <dbReference type="ARBA" id="ARBA00022448"/>
    </source>
</evidence>
<keyword evidence="2" id="KW-0813">Transport</keyword>
<dbReference type="PANTHER" id="PTHR43791:SF97">
    <property type="entry name" value="ALLANTOATE TRANSPORTER, PUTATIVE (AFU_ORTHOLOGUE AFUA_1G14700)-RELATED"/>
    <property type="match status" value="1"/>
</dbReference>
<evidence type="ECO:0000256" key="5">
    <source>
        <dbReference type="ARBA" id="ARBA00023136"/>
    </source>
</evidence>
<dbReference type="GO" id="GO:0016020">
    <property type="term" value="C:membrane"/>
    <property type="evidence" value="ECO:0007669"/>
    <property type="project" value="UniProtKB-SubCell"/>
</dbReference>
<feature type="transmembrane region" description="Helical" evidence="8">
    <location>
        <begin position="44"/>
        <end position="65"/>
    </location>
</feature>
<keyword evidence="5 8" id="KW-0472">Membrane</keyword>
<evidence type="ECO:0000256" key="8">
    <source>
        <dbReference type="SAM" id="Phobius"/>
    </source>
</evidence>
<dbReference type="AlphaFoldDB" id="A0A0G4LY00"/>
<dbReference type="GO" id="GO:0022857">
    <property type="term" value="F:transmembrane transporter activity"/>
    <property type="evidence" value="ECO:0007669"/>
    <property type="project" value="InterPro"/>
</dbReference>
<name>A0A0G4LY00_VERLO</name>
<dbReference type="PANTHER" id="PTHR43791">
    <property type="entry name" value="PERMEASE-RELATED"/>
    <property type="match status" value="1"/>
</dbReference>
<evidence type="ECO:0000313" key="12">
    <source>
        <dbReference type="Proteomes" id="UP000044602"/>
    </source>
</evidence>
<feature type="domain" description="Major facilitator superfamily (MFS) profile" evidence="9">
    <location>
        <begin position="52"/>
        <end position="463"/>
    </location>
</feature>
<dbReference type="PROSITE" id="PS50850">
    <property type="entry name" value="MFS"/>
    <property type="match status" value="1"/>
</dbReference>
<dbReference type="InterPro" id="IPR020846">
    <property type="entry name" value="MFS_dom"/>
</dbReference>
<proteinExistence type="inferred from homology"/>
<dbReference type="EMBL" id="CVQH01004446">
    <property type="protein sequence ID" value="CRK13233.1"/>
    <property type="molecule type" value="Genomic_DNA"/>
</dbReference>
<accession>A0A0G4LY00</accession>
<feature type="transmembrane region" description="Helical" evidence="8">
    <location>
        <begin position="89"/>
        <end position="109"/>
    </location>
</feature>
<dbReference type="Gene3D" id="1.20.1250.20">
    <property type="entry name" value="MFS general substrate transporter like domains"/>
    <property type="match status" value="1"/>
</dbReference>
<evidence type="ECO:0000313" key="13">
    <source>
        <dbReference type="Proteomes" id="UP000045706"/>
    </source>
</evidence>
<dbReference type="STRING" id="100787.A0A0G4LY00"/>
<evidence type="ECO:0000256" key="1">
    <source>
        <dbReference type="ARBA" id="ARBA00004141"/>
    </source>
</evidence>
<dbReference type="InterPro" id="IPR036259">
    <property type="entry name" value="MFS_trans_sf"/>
</dbReference>
<feature type="transmembrane region" description="Helical" evidence="8">
    <location>
        <begin position="314"/>
        <end position="337"/>
    </location>
</feature>
<keyword evidence="3 8" id="KW-0812">Transmembrane</keyword>
<evidence type="ECO:0000256" key="6">
    <source>
        <dbReference type="ARBA" id="ARBA00037968"/>
    </source>
</evidence>
<feature type="transmembrane region" description="Helical" evidence="8">
    <location>
        <begin position="279"/>
        <end position="308"/>
    </location>
</feature>
<dbReference type="SUPFAM" id="SSF103473">
    <property type="entry name" value="MFS general substrate transporter"/>
    <property type="match status" value="1"/>
</dbReference>
<feature type="transmembrane region" description="Helical" evidence="8">
    <location>
        <begin position="116"/>
        <end position="136"/>
    </location>
</feature>
<evidence type="ECO:0000313" key="11">
    <source>
        <dbReference type="EMBL" id="CRK26872.1"/>
    </source>
</evidence>
<feature type="transmembrane region" description="Helical" evidence="8">
    <location>
        <begin position="437"/>
        <end position="457"/>
    </location>
</feature>
<evidence type="ECO:0000259" key="9">
    <source>
        <dbReference type="PROSITE" id="PS50850"/>
    </source>
</evidence>
<protein>
    <recommendedName>
        <fullName evidence="9">Major facilitator superfamily (MFS) profile domain-containing protein</fullName>
    </recommendedName>
</protein>
<organism evidence="11 13">
    <name type="scientific">Verticillium longisporum</name>
    <name type="common">Verticillium dahliae var. longisporum</name>
    <dbReference type="NCBI Taxonomy" id="100787"/>
    <lineage>
        <taxon>Eukaryota</taxon>
        <taxon>Fungi</taxon>
        <taxon>Dikarya</taxon>
        <taxon>Ascomycota</taxon>
        <taxon>Pezizomycotina</taxon>
        <taxon>Sordariomycetes</taxon>
        <taxon>Hypocreomycetidae</taxon>
        <taxon>Glomerellales</taxon>
        <taxon>Plectosphaerellaceae</taxon>
        <taxon>Verticillium</taxon>
    </lineage>
</organism>
<dbReference type="EMBL" id="CVQI01019668">
    <property type="protein sequence ID" value="CRK26872.1"/>
    <property type="molecule type" value="Genomic_DNA"/>
</dbReference>
<dbReference type="Proteomes" id="UP000045706">
    <property type="component" value="Unassembled WGS sequence"/>
</dbReference>
<feature type="region of interest" description="Disordered" evidence="7">
    <location>
        <begin position="1"/>
        <end position="22"/>
    </location>
</feature>
<comment type="similarity">
    <text evidence="6">Belongs to the major facilitator superfamily. Allantoate permease family.</text>
</comment>
<keyword evidence="12" id="KW-1185">Reference proteome</keyword>
<dbReference type="InterPro" id="IPR011701">
    <property type="entry name" value="MFS"/>
</dbReference>